<dbReference type="GO" id="GO:0032259">
    <property type="term" value="P:methylation"/>
    <property type="evidence" value="ECO:0007669"/>
    <property type="project" value="UniProtKB-KW"/>
</dbReference>
<dbReference type="CDD" id="cd02440">
    <property type="entry name" value="AdoMet_MTases"/>
    <property type="match status" value="1"/>
</dbReference>
<dbReference type="Proteomes" id="UP000076552">
    <property type="component" value="Unassembled WGS sequence"/>
</dbReference>
<evidence type="ECO:0000313" key="3">
    <source>
        <dbReference type="Proteomes" id="UP000076552"/>
    </source>
</evidence>
<protein>
    <submittedName>
        <fullName evidence="2">Methyltransferase domain-containing protein</fullName>
    </submittedName>
</protein>
<proteinExistence type="inferred from homology"/>
<dbReference type="SUPFAM" id="SSF53335">
    <property type="entry name" value="S-adenosyl-L-methionine-dependent methyltransferases"/>
    <property type="match status" value="1"/>
</dbReference>
<dbReference type="AlphaFoldDB" id="A0A166M9N4"/>
<evidence type="ECO:0000256" key="1">
    <source>
        <dbReference type="ARBA" id="ARBA00038158"/>
    </source>
</evidence>
<keyword evidence="2" id="KW-0808">Transferase</keyword>
<dbReference type="STRING" id="708197.A0A166M9N4"/>
<keyword evidence="2" id="KW-0489">Methyltransferase</keyword>
<reference evidence="2 3" key="1">
    <citation type="submission" date="2015-06" db="EMBL/GenBank/DDBJ databases">
        <title>Survival trade-offs in plant roots during colonization by closely related pathogenic and mutualistic fungi.</title>
        <authorList>
            <person name="Hacquard S."/>
            <person name="Kracher B."/>
            <person name="Hiruma K."/>
            <person name="Weinman A."/>
            <person name="Muench P."/>
            <person name="Garrido Oter R."/>
            <person name="Ver Loren van Themaat E."/>
            <person name="Dallerey J.-F."/>
            <person name="Damm U."/>
            <person name="Henrissat B."/>
            <person name="Lespinet O."/>
            <person name="Thon M."/>
            <person name="Kemen E."/>
            <person name="McHardy A.C."/>
            <person name="Schulze-Lefert P."/>
            <person name="O'Connell R.J."/>
        </authorList>
    </citation>
    <scope>NUCLEOTIDE SEQUENCE [LARGE SCALE GENOMIC DNA]</scope>
    <source>
        <strain evidence="2 3">0861</strain>
    </source>
</reference>
<dbReference type="InterPro" id="IPR029063">
    <property type="entry name" value="SAM-dependent_MTases_sf"/>
</dbReference>
<name>A0A166M9N4_9PEZI</name>
<evidence type="ECO:0000313" key="2">
    <source>
        <dbReference type="EMBL" id="KZL64444.1"/>
    </source>
</evidence>
<accession>A0A166M9N4</accession>
<dbReference type="PANTHER" id="PTHR43591">
    <property type="entry name" value="METHYLTRANSFERASE"/>
    <property type="match status" value="1"/>
</dbReference>
<keyword evidence="3" id="KW-1185">Reference proteome</keyword>
<dbReference type="EMBL" id="LFIV01000283">
    <property type="protein sequence ID" value="KZL64444.1"/>
    <property type="molecule type" value="Genomic_DNA"/>
</dbReference>
<sequence>MTNTLNDEARLVADEADVESLHSETISIRDSIREYRMENGRSYHKYKDGRYFLPNDEVENDRLGNMQHEICFLTFHGKLGDAPSCAPDAKVGRVLDLGTGTGLWAIEYADAHPEAEVSFLCVGISLMILAVLVDPIMTFAQVLGMDLSPIQPQAVPSNLRFEVDDMEEEWLYSRPFDYIHSRFINGCIADWESMIRKAFKNLRPGGWYEIQEAAFPSTSDDGTLTQDMPLGQFGSLVTEAAEKFGRPFIQVPSLKEVLVRVGFEDVQLNSYKWPTNAWPEDDHHKRIGEWNLHNFADGVTSMAMAPLTRAHNWSKEKVTVWLIGVRKDLRDMTIHAYVPVYSLIGRKPL</sequence>
<comment type="caution">
    <text evidence="2">The sequence shown here is derived from an EMBL/GenBank/DDBJ whole genome shotgun (WGS) entry which is preliminary data.</text>
</comment>
<organism evidence="2 3">
    <name type="scientific">Colletotrichum tofieldiae</name>
    <dbReference type="NCBI Taxonomy" id="708197"/>
    <lineage>
        <taxon>Eukaryota</taxon>
        <taxon>Fungi</taxon>
        <taxon>Dikarya</taxon>
        <taxon>Ascomycota</taxon>
        <taxon>Pezizomycotina</taxon>
        <taxon>Sordariomycetes</taxon>
        <taxon>Hypocreomycetidae</taxon>
        <taxon>Glomerellales</taxon>
        <taxon>Glomerellaceae</taxon>
        <taxon>Colletotrichum</taxon>
        <taxon>Colletotrichum spaethianum species complex</taxon>
    </lineage>
</organism>
<dbReference type="GO" id="GO:0008168">
    <property type="term" value="F:methyltransferase activity"/>
    <property type="evidence" value="ECO:0007669"/>
    <property type="project" value="UniProtKB-KW"/>
</dbReference>
<dbReference type="Gene3D" id="3.40.50.150">
    <property type="entry name" value="Vaccinia Virus protein VP39"/>
    <property type="match status" value="1"/>
</dbReference>
<dbReference type="PANTHER" id="PTHR43591:SF24">
    <property type="entry name" value="2-METHOXY-6-POLYPRENYL-1,4-BENZOQUINOL METHYLASE, MITOCHONDRIAL"/>
    <property type="match status" value="1"/>
</dbReference>
<dbReference type="Pfam" id="PF13489">
    <property type="entry name" value="Methyltransf_23"/>
    <property type="match status" value="1"/>
</dbReference>
<gene>
    <name evidence="2" type="ORF">CT0861_05512</name>
</gene>
<comment type="similarity">
    <text evidence="1">Belongs to the methyltransferase superfamily. LaeA methyltransferase family.</text>
</comment>